<evidence type="ECO:0000313" key="4">
    <source>
        <dbReference type="Proteomes" id="UP000245119"/>
    </source>
</evidence>
<reference evidence="3 4" key="1">
    <citation type="submission" date="2018-04" db="EMBL/GenBank/DDBJ databases">
        <title>The genome of golden apple snail Pomacea canaliculata provides insight into stress tolerance and invasive adaptation.</title>
        <authorList>
            <person name="Liu C."/>
            <person name="Liu B."/>
            <person name="Ren Y."/>
            <person name="Zhang Y."/>
            <person name="Wang H."/>
            <person name="Li S."/>
            <person name="Jiang F."/>
            <person name="Yin L."/>
            <person name="Zhang G."/>
            <person name="Qian W."/>
            <person name="Fan W."/>
        </authorList>
    </citation>
    <scope>NUCLEOTIDE SEQUENCE [LARGE SCALE GENOMIC DNA]</scope>
    <source>
        <strain evidence="3">SZHN2017</strain>
        <tissue evidence="3">Muscle</tissue>
    </source>
</reference>
<dbReference type="SMART" id="SM00353">
    <property type="entry name" value="HLH"/>
    <property type="match status" value="1"/>
</dbReference>
<dbReference type="PANTHER" id="PTHR23349:SF112">
    <property type="entry name" value="48 RELATED 1, ISOFORM B"/>
    <property type="match status" value="1"/>
</dbReference>
<gene>
    <name evidence="3" type="ORF">C0Q70_09453</name>
</gene>
<dbReference type="AlphaFoldDB" id="A0A2T7P9V9"/>
<protein>
    <recommendedName>
        <fullName evidence="2">BHLH domain-containing protein</fullName>
    </recommendedName>
</protein>
<dbReference type="EMBL" id="PZQS01000005">
    <property type="protein sequence ID" value="PVD30191.1"/>
    <property type="molecule type" value="Genomic_DNA"/>
</dbReference>
<dbReference type="Pfam" id="PF00010">
    <property type="entry name" value="HLH"/>
    <property type="match status" value="1"/>
</dbReference>
<evidence type="ECO:0000259" key="2">
    <source>
        <dbReference type="PROSITE" id="PS50888"/>
    </source>
</evidence>
<dbReference type="GO" id="GO:0032502">
    <property type="term" value="P:developmental process"/>
    <property type="evidence" value="ECO:0007669"/>
    <property type="project" value="TreeGrafter"/>
</dbReference>
<feature type="domain" description="BHLH" evidence="2">
    <location>
        <begin position="99"/>
        <end position="152"/>
    </location>
</feature>
<dbReference type="PANTHER" id="PTHR23349">
    <property type="entry name" value="BASIC HELIX-LOOP-HELIX TRANSCRIPTION FACTOR, TWIST"/>
    <property type="match status" value="1"/>
</dbReference>
<dbReference type="GO" id="GO:0000977">
    <property type="term" value="F:RNA polymerase II transcription regulatory region sequence-specific DNA binding"/>
    <property type="evidence" value="ECO:0007669"/>
    <property type="project" value="TreeGrafter"/>
</dbReference>
<dbReference type="STRING" id="400727.A0A2T7P9V9"/>
<feature type="region of interest" description="Disordered" evidence="1">
    <location>
        <begin position="62"/>
        <end position="96"/>
    </location>
</feature>
<dbReference type="GO" id="GO:0000981">
    <property type="term" value="F:DNA-binding transcription factor activity, RNA polymerase II-specific"/>
    <property type="evidence" value="ECO:0007669"/>
    <property type="project" value="TreeGrafter"/>
</dbReference>
<name>A0A2T7P9V9_POMCA</name>
<keyword evidence="4" id="KW-1185">Reference proteome</keyword>
<dbReference type="Proteomes" id="UP000245119">
    <property type="component" value="Linkage Group LG5"/>
</dbReference>
<dbReference type="InterPro" id="IPR050283">
    <property type="entry name" value="E-box_TF_Regulators"/>
</dbReference>
<evidence type="ECO:0000256" key="1">
    <source>
        <dbReference type="SAM" id="MobiDB-lite"/>
    </source>
</evidence>
<sequence>MDTAYLYTLDEELFDFCDANDYADSLDSPCSPGSDIENQIVYEPSHHHNNLFPPPFDTLPPPAPFLGLSGHPNSSSGGHHHHHNNNNNAVGKPPVKKVMQRRAANLRERRRMKSINDAFEALRTCIPARVQAERRLSKVDTLRLAIRYIGYLSDLLRACGDYGRDSNNAHGSRVQEKVIVRDGF</sequence>
<dbReference type="Gene3D" id="4.10.280.10">
    <property type="entry name" value="Helix-loop-helix DNA-binding domain"/>
    <property type="match status" value="1"/>
</dbReference>
<organism evidence="3 4">
    <name type="scientific">Pomacea canaliculata</name>
    <name type="common">Golden apple snail</name>
    <dbReference type="NCBI Taxonomy" id="400727"/>
    <lineage>
        <taxon>Eukaryota</taxon>
        <taxon>Metazoa</taxon>
        <taxon>Spiralia</taxon>
        <taxon>Lophotrochozoa</taxon>
        <taxon>Mollusca</taxon>
        <taxon>Gastropoda</taxon>
        <taxon>Caenogastropoda</taxon>
        <taxon>Architaenioglossa</taxon>
        <taxon>Ampullarioidea</taxon>
        <taxon>Ampullariidae</taxon>
        <taxon>Pomacea</taxon>
    </lineage>
</organism>
<feature type="compositionally biased region" description="Low complexity" evidence="1">
    <location>
        <begin position="65"/>
        <end position="77"/>
    </location>
</feature>
<dbReference type="GO" id="GO:0046983">
    <property type="term" value="F:protein dimerization activity"/>
    <property type="evidence" value="ECO:0007669"/>
    <property type="project" value="InterPro"/>
</dbReference>
<evidence type="ECO:0000313" key="3">
    <source>
        <dbReference type="EMBL" id="PVD30191.1"/>
    </source>
</evidence>
<dbReference type="InterPro" id="IPR036638">
    <property type="entry name" value="HLH_DNA-bd_sf"/>
</dbReference>
<dbReference type="PROSITE" id="PS50888">
    <property type="entry name" value="BHLH"/>
    <property type="match status" value="1"/>
</dbReference>
<dbReference type="OrthoDB" id="6106870at2759"/>
<accession>A0A2T7P9V9</accession>
<proteinExistence type="predicted"/>
<dbReference type="InterPro" id="IPR011598">
    <property type="entry name" value="bHLH_dom"/>
</dbReference>
<dbReference type="SUPFAM" id="SSF47459">
    <property type="entry name" value="HLH, helix-loop-helix DNA-binding domain"/>
    <property type="match status" value="1"/>
</dbReference>
<comment type="caution">
    <text evidence="3">The sequence shown here is derived from an EMBL/GenBank/DDBJ whole genome shotgun (WGS) entry which is preliminary data.</text>
</comment>